<dbReference type="SUPFAM" id="SSF56091">
    <property type="entry name" value="DNA ligase/mRNA capping enzyme, catalytic domain"/>
    <property type="match status" value="1"/>
</dbReference>
<dbReference type="Gene3D" id="2.40.50.140">
    <property type="entry name" value="Nucleic acid-binding proteins"/>
    <property type="match status" value="1"/>
</dbReference>
<dbReference type="InterPro" id="IPR050326">
    <property type="entry name" value="NAD_dep_DNA_ligaseB"/>
</dbReference>
<dbReference type="PANTHER" id="PTHR47810:SF1">
    <property type="entry name" value="DNA LIGASE B"/>
    <property type="match status" value="1"/>
</dbReference>
<comment type="cofactor">
    <cofactor evidence="1">
        <name>a divalent metal cation</name>
        <dbReference type="ChEBI" id="CHEBI:60240"/>
    </cofactor>
</comment>
<comment type="caution">
    <text evidence="7">The sequence shown here is derived from an EMBL/GenBank/DDBJ whole genome shotgun (WGS) entry which is preliminary data.</text>
</comment>
<dbReference type="AlphaFoldDB" id="A0A0F9DX44"/>
<dbReference type="InterPro" id="IPR016059">
    <property type="entry name" value="DNA_ligase_ATP-dep_CS"/>
</dbReference>
<dbReference type="EMBL" id="LAZR01027254">
    <property type="protein sequence ID" value="KKL66294.1"/>
    <property type="molecule type" value="Genomic_DNA"/>
</dbReference>
<proteinExistence type="predicted"/>
<organism evidence="7">
    <name type="scientific">marine sediment metagenome</name>
    <dbReference type="NCBI Taxonomy" id="412755"/>
    <lineage>
        <taxon>unclassified sequences</taxon>
        <taxon>metagenomes</taxon>
        <taxon>ecological metagenomes</taxon>
    </lineage>
</organism>
<dbReference type="InterPro" id="IPR012310">
    <property type="entry name" value="DNA_ligase_ATP-dep_cent"/>
</dbReference>
<dbReference type="InterPro" id="IPR012340">
    <property type="entry name" value="NA-bd_OB-fold"/>
</dbReference>
<name>A0A0F9DX44_9ZZZZ</name>
<evidence type="ECO:0000256" key="3">
    <source>
        <dbReference type="ARBA" id="ARBA00022705"/>
    </source>
</evidence>
<dbReference type="Pfam" id="PF01068">
    <property type="entry name" value="DNA_ligase_A_M"/>
    <property type="match status" value="1"/>
</dbReference>
<dbReference type="SUPFAM" id="SSF50249">
    <property type="entry name" value="Nucleic acid-binding proteins"/>
    <property type="match status" value="1"/>
</dbReference>
<keyword evidence="3" id="KW-0235">DNA replication</keyword>
<gene>
    <name evidence="7" type="ORF">LCGC14_2146420</name>
</gene>
<reference evidence="7" key="1">
    <citation type="journal article" date="2015" name="Nature">
        <title>Complex archaea that bridge the gap between prokaryotes and eukaryotes.</title>
        <authorList>
            <person name="Spang A."/>
            <person name="Saw J.H."/>
            <person name="Jorgensen S.L."/>
            <person name="Zaremba-Niedzwiedzka K."/>
            <person name="Martijn J."/>
            <person name="Lind A.E."/>
            <person name="van Eijk R."/>
            <person name="Schleper C."/>
            <person name="Guy L."/>
            <person name="Ettema T.J."/>
        </authorList>
    </citation>
    <scope>NUCLEOTIDE SEQUENCE</scope>
</reference>
<dbReference type="PANTHER" id="PTHR47810">
    <property type="entry name" value="DNA LIGASE"/>
    <property type="match status" value="1"/>
</dbReference>
<evidence type="ECO:0000256" key="1">
    <source>
        <dbReference type="ARBA" id="ARBA00001968"/>
    </source>
</evidence>
<dbReference type="PROSITE" id="PS00333">
    <property type="entry name" value="DNA_LIGASE_A2"/>
    <property type="match status" value="1"/>
</dbReference>
<dbReference type="Gene3D" id="3.30.1490.70">
    <property type="match status" value="1"/>
</dbReference>
<dbReference type="GO" id="GO:0006260">
    <property type="term" value="P:DNA replication"/>
    <property type="evidence" value="ECO:0007669"/>
    <property type="project" value="UniProtKB-KW"/>
</dbReference>
<evidence type="ECO:0000313" key="7">
    <source>
        <dbReference type="EMBL" id="KKL66294.1"/>
    </source>
</evidence>
<evidence type="ECO:0000259" key="6">
    <source>
        <dbReference type="Pfam" id="PF01068"/>
    </source>
</evidence>
<dbReference type="GO" id="GO:0006281">
    <property type="term" value="P:DNA repair"/>
    <property type="evidence" value="ECO:0007669"/>
    <property type="project" value="UniProtKB-KW"/>
</dbReference>
<dbReference type="GO" id="GO:0003910">
    <property type="term" value="F:DNA ligase (ATP) activity"/>
    <property type="evidence" value="ECO:0007669"/>
    <property type="project" value="InterPro"/>
</dbReference>
<dbReference type="Gene3D" id="3.30.470.30">
    <property type="entry name" value="DNA ligase/mRNA capping enzyme"/>
    <property type="match status" value="1"/>
</dbReference>
<keyword evidence="5" id="KW-0234">DNA repair</keyword>
<keyword evidence="2" id="KW-0436">Ligase</keyword>
<evidence type="ECO:0000256" key="2">
    <source>
        <dbReference type="ARBA" id="ARBA00022598"/>
    </source>
</evidence>
<feature type="domain" description="ATP-dependent DNA ligase family profile" evidence="6">
    <location>
        <begin position="8"/>
        <end position="192"/>
    </location>
</feature>
<evidence type="ECO:0000256" key="4">
    <source>
        <dbReference type="ARBA" id="ARBA00022763"/>
    </source>
</evidence>
<protein>
    <recommendedName>
        <fullName evidence="6">ATP-dependent DNA ligase family profile domain-containing protein</fullName>
    </recommendedName>
</protein>
<dbReference type="GO" id="GO:0005524">
    <property type="term" value="F:ATP binding"/>
    <property type="evidence" value="ECO:0007669"/>
    <property type="project" value="InterPro"/>
</dbReference>
<keyword evidence="4" id="KW-0227">DNA damage</keyword>
<accession>A0A0F9DX44</accession>
<evidence type="ECO:0000256" key="5">
    <source>
        <dbReference type="ARBA" id="ARBA00023204"/>
    </source>
</evidence>
<dbReference type="GO" id="GO:0006310">
    <property type="term" value="P:DNA recombination"/>
    <property type="evidence" value="ECO:0007669"/>
    <property type="project" value="InterPro"/>
</dbReference>
<sequence>MKNERFLPMLAPNQQVDLNNIKYPVLASYKLDGLRCIFYKGEMLSRSLKPIVNKQLREKMKPLADYSRENNLILDGEIYSHELTFQLITRYVMTKDFEDKKSIKKHGKVLEIPEHVKFYCFDYVEEDNFDMKFINRYDNLGFVFDKVSIAIRVEQKLVYSKKAIEQMFIVALDLGYEGLILKSLDGKYKCGRGTIKEGLIYKVKPYRTWDAEIIEVIQATKVDPNAEKKTNELGRSVTSKKKGDRILIEKACDFKVKYEGLDLKVVIALTDPEKEEIWRNKGQYIGKLIEYKGMLVGSKDVPRHPVFLKFVDKRSK</sequence>